<dbReference type="GO" id="GO:0000175">
    <property type="term" value="F:3'-5'-RNA exonuclease activity"/>
    <property type="evidence" value="ECO:0007669"/>
    <property type="project" value="TreeGrafter"/>
</dbReference>
<keyword evidence="3" id="KW-1185">Reference proteome</keyword>
<organism evidence="2 3">
    <name type="scientific">Phanerochaete sordida</name>
    <dbReference type="NCBI Taxonomy" id="48140"/>
    <lineage>
        <taxon>Eukaryota</taxon>
        <taxon>Fungi</taxon>
        <taxon>Dikarya</taxon>
        <taxon>Basidiomycota</taxon>
        <taxon>Agaricomycotina</taxon>
        <taxon>Agaricomycetes</taxon>
        <taxon>Polyporales</taxon>
        <taxon>Phanerochaetaceae</taxon>
        <taxon>Phanerochaete</taxon>
    </lineage>
</organism>
<dbReference type="GO" id="GO:0004519">
    <property type="term" value="F:endonuclease activity"/>
    <property type="evidence" value="ECO:0007669"/>
    <property type="project" value="UniProtKB-KW"/>
</dbReference>
<sequence>MPVHKLSIRIATYSLRYDSKPDNITVEQTLESLSDPMTAPKYMRKSGEQPWSTRRIKIWQTLVGEGVVLFGIQEGLTRQVHDLATLLGDDWDWVGVGRDDGKEAGEYNAIFYNKKIIDLREWDTFWLSSTPFELSRSNGSRKNRICTVARLAIKTQTGTIPFSLLNTHLDHKSDDARQLGASLVLQRARFEAFHAQGAPVVVIGDFNSPPAGKHAAAYEIATGTRAPVHLNATFAHRLAVPEGTLEDFKLQDMRGETPRAKVVGNFATSFPFDDPDNTSKWSRIDFIFGGSNGEWKSTLYKVGTSLTDDGVFASDHHPVFVDVTLRDK</sequence>
<comment type="caution">
    <text evidence="2">The sequence shown here is derived from an EMBL/GenBank/DDBJ whole genome shotgun (WGS) entry which is preliminary data.</text>
</comment>
<evidence type="ECO:0000313" key="2">
    <source>
        <dbReference type="EMBL" id="GJE93090.1"/>
    </source>
</evidence>
<dbReference type="PANTHER" id="PTHR12121">
    <property type="entry name" value="CARBON CATABOLITE REPRESSOR PROTEIN 4"/>
    <property type="match status" value="1"/>
</dbReference>
<protein>
    <submittedName>
        <fullName evidence="2">Endonuclease/exonuclease/phosphatase family protein</fullName>
    </submittedName>
</protein>
<dbReference type="OrthoDB" id="276515at2759"/>
<name>A0A9P3GG39_9APHY</name>
<evidence type="ECO:0000259" key="1">
    <source>
        <dbReference type="Pfam" id="PF03372"/>
    </source>
</evidence>
<dbReference type="InterPro" id="IPR036691">
    <property type="entry name" value="Endo/exonu/phosph_ase_sf"/>
</dbReference>
<dbReference type="PANTHER" id="PTHR12121:SF36">
    <property type="entry name" value="ENDONUCLEASE_EXONUCLEASE_PHOSPHATASE DOMAIN-CONTAINING PROTEIN"/>
    <property type="match status" value="1"/>
</dbReference>
<dbReference type="AlphaFoldDB" id="A0A9P3GG39"/>
<reference evidence="2 3" key="1">
    <citation type="submission" date="2021-08" db="EMBL/GenBank/DDBJ databases">
        <title>Draft Genome Sequence of Phanerochaete sordida strain YK-624.</title>
        <authorList>
            <person name="Mori T."/>
            <person name="Dohra H."/>
            <person name="Suzuki T."/>
            <person name="Kawagishi H."/>
            <person name="Hirai H."/>
        </authorList>
    </citation>
    <scope>NUCLEOTIDE SEQUENCE [LARGE SCALE GENOMIC DNA]</scope>
    <source>
        <strain evidence="2 3">YK-624</strain>
    </source>
</reference>
<evidence type="ECO:0000313" key="3">
    <source>
        <dbReference type="Proteomes" id="UP000703269"/>
    </source>
</evidence>
<dbReference type="InterPro" id="IPR050410">
    <property type="entry name" value="CCR4/nocturin_mRNA_transcr"/>
</dbReference>
<keyword evidence="2" id="KW-0378">Hydrolase</keyword>
<keyword evidence="2" id="KW-0540">Nuclease</keyword>
<dbReference type="Pfam" id="PF03372">
    <property type="entry name" value="Exo_endo_phos"/>
    <property type="match status" value="1"/>
</dbReference>
<dbReference type="SUPFAM" id="SSF56219">
    <property type="entry name" value="DNase I-like"/>
    <property type="match status" value="1"/>
</dbReference>
<dbReference type="InterPro" id="IPR005135">
    <property type="entry name" value="Endo/exonuclease/phosphatase"/>
</dbReference>
<dbReference type="CDD" id="cd09083">
    <property type="entry name" value="EEP-1"/>
    <property type="match status" value="1"/>
</dbReference>
<dbReference type="EMBL" id="BPQB01000030">
    <property type="protein sequence ID" value="GJE93090.1"/>
    <property type="molecule type" value="Genomic_DNA"/>
</dbReference>
<dbReference type="Proteomes" id="UP000703269">
    <property type="component" value="Unassembled WGS sequence"/>
</dbReference>
<proteinExistence type="predicted"/>
<feature type="domain" description="Endonuclease/exonuclease/phosphatase" evidence="1">
    <location>
        <begin position="51"/>
        <end position="316"/>
    </location>
</feature>
<keyword evidence="2" id="KW-0255">Endonuclease</keyword>
<gene>
    <name evidence="2" type="ORF">PsYK624_092490</name>
</gene>
<accession>A0A9P3GG39</accession>
<dbReference type="Gene3D" id="3.60.10.10">
    <property type="entry name" value="Endonuclease/exonuclease/phosphatase"/>
    <property type="match status" value="1"/>
</dbReference>